<dbReference type="InterPro" id="IPR012336">
    <property type="entry name" value="Thioredoxin-like_fold"/>
</dbReference>
<name>A0A6L7G6Y8_9RHOB</name>
<comment type="caution">
    <text evidence="4">The sequence shown here is derived from an EMBL/GenBank/DDBJ whole genome shotgun (WGS) entry which is preliminary data.</text>
</comment>
<dbReference type="InterPro" id="IPR036249">
    <property type="entry name" value="Thioredoxin-like_sf"/>
</dbReference>
<dbReference type="Gene3D" id="3.40.30.10">
    <property type="entry name" value="Glutaredoxin"/>
    <property type="match status" value="1"/>
</dbReference>
<reference evidence="4 5" key="1">
    <citation type="submission" date="2019-12" db="EMBL/GenBank/DDBJ databases">
        <authorList>
            <person name="Li M."/>
        </authorList>
    </citation>
    <scope>NUCLEOTIDE SEQUENCE [LARGE SCALE GENOMIC DNA]</scope>
    <source>
        <strain evidence="4 5">GBMRC 2024</strain>
    </source>
</reference>
<protein>
    <submittedName>
        <fullName evidence="4">Thioredoxin domain-containing protein</fullName>
    </submittedName>
</protein>
<dbReference type="PANTHER" id="PTHR13887">
    <property type="entry name" value="GLUTATHIONE S-TRANSFERASE KAPPA"/>
    <property type="match status" value="1"/>
</dbReference>
<evidence type="ECO:0000313" key="5">
    <source>
        <dbReference type="Proteomes" id="UP000477911"/>
    </source>
</evidence>
<dbReference type="PANTHER" id="PTHR13887:SF56">
    <property type="entry name" value="THIOREDOXIN-LIKE REDUCTASE RV2466C"/>
    <property type="match status" value="1"/>
</dbReference>
<sequence>MDRRFLIGGGLSALGVMATSGLWLGSAATALAQESASGDAKQAPKIDTSTVKEMVLGQADAPVTLMEYGSFTCPHCSDWHNEVYGDIKKNYIDTGKVKFVFRDVYFDRYGLWAALIARCDPMRFFGIADMLYEKQKDWLNGAKSEAEIADNLRKLGKVAGLSDDQLDACLSDETKARTLVAWYQENAKKDDITGTPSFLINGTKYSNMSYADMSKLLDEALKA</sequence>
<accession>A0A6L7G6Y8</accession>
<evidence type="ECO:0000256" key="2">
    <source>
        <dbReference type="ARBA" id="ARBA00005791"/>
    </source>
</evidence>
<proteinExistence type="inferred from homology"/>
<organism evidence="4 5">
    <name type="scientific">Pseudooceanicola albus</name>
    <dbReference type="NCBI Taxonomy" id="2692189"/>
    <lineage>
        <taxon>Bacteria</taxon>
        <taxon>Pseudomonadati</taxon>
        <taxon>Pseudomonadota</taxon>
        <taxon>Alphaproteobacteria</taxon>
        <taxon>Rhodobacterales</taxon>
        <taxon>Paracoccaceae</taxon>
        <taxon>Pseudooceanicola</taxon>
    </lineage>
</organism>
<evidence type="ECO:0000256" key="1">
    <source>
        <dbReference type="ARBA" id="ARBA00003565"/>
    </source>
</evidence>
<dbReference type="Pfam" id="PF13462">
    <property type="entry name" value="Thioredoxin_4"/>
    <property type="match status" value="1"/>
</dbReference>
<dbReference type="SUPFAM" id="SSF52833">
    <property type="entry name" value="Thioredoxin-like"/>
    <property type="match status" value="1"/>
</dbReference>
<dbReference type="AlphaFoldDB" id="A0A6L7G6Y8"/>
<gene>
    <name evidence="4" type="ORF">GR170_18535</name>
</gene>
<dbReference type="RefSeq" id="WP_160895958.1">
    <property type="nucleotide sequence ID" value="NZ_WUMU01000021.1"/>
</dbReference>
<dbReference type="InterPro" id="IPR013766">
    <property type="entry name" value="Thioredoxin_domain"/>
</dbReference>
<dbReference type="Proteomes" id="UP000477911">
    <property type="component" value="Unassembled WGS sequence"/>
</dbReference>
<comment type="function">
    <text evidence="1">May be required for disulfide bond formation in some proteins.</text>
</comment>
<keyword evidence="5" id="KW-1185">Reference proteome</keyword>
<dbReference type="PROSITE" id="PS51352">
    <property type="entry name" value="THIOREDOXIN_2"/>
    <property type="match status" value="1"/>
</dbReference>
<dbReference type="EMBL" id="WUMU01000021">
    <property type="protein sequence ID" value="MXN19835.1"/>
    <property type="molecule type" value="Genomic_DNA"/>
</dbReference>
<evidence type="ECO:0000259" key="3">
    <source>
        <dbReference type="PROSITE" id="PS51352"/>
    </source>
</evidence>
<evidence type="ECO:0000313" key="4">
    <source>
        <dbReference type="EMBL" id="MXN19835.1"/>
    </source>
</evidence>
<comment type="similarity">
    <text evidence="2">Belongs to the thioredoxin family. DsbA subfamily.</text>
</comment>
<feature type="domain" description="Thioredoxin" evidence="3">
    <location>
        <begin position="22"/>
        <end position="222"/>
    </location>
</feature>